<keyword evidence="2 4" id="KW-0689">Ribosomal protein</keyword>
<reference evidence="6 7" key="1">
    <citation type="submission" date="2019-06" db="EMBL/GenBank/DDBJ databases">
        <title>Mycoplasma sp. 2F1A isolated from ostrich.</title>
        <authorList>
            <person name="Spergser J."/>
        </authorList>
    </citation>
    <scope>NUCLEOTIDE SEQUENCE [LARGE SCALE GENOMIC DNA]</scope>
    <source>
        <strain evidence="6 7">2F1A</strain>
    </source>
</reference>
<dbReference type="Proteomes" id="UP000305457">
    <property type="component" value="Chromosome"/>
</dbReference>
<dbReference type="HAMAP" id="MF_00270">
    <property type="entry name" value="Ribosomal_bS18"/>
    <property type="match status" value="1"/>
</dbReference>
<keyword evidence="4" id="KW-0699">rRNA-binding</keyword>
<keyword evidence="3 4" id="KW-0687">Ribonucleoprotein</keyword>
<evidence type="ECO:0000256" key="1">
    <source>
        <dbReference type="ARBA" id="ARBA00005589"/>
    </source>
</evidence>
<dbReference type="AlphaFoldDB" id="A0A5B7XUQ4"/>
<dbReference type="RefSeq" id="WP_139592092.1">
    <property type="nucleotide sequence ID" value="NZ_CP040825.1"/>
</dbReference>
<dbReference type="OrthoDB" id="9812008at2"/>
<proteinExistence type="inferred from homology"/>
<evidence type="ECO:0000256" key="2">
    <source>
        <dbReference type="ARBA" id="ARBA00022980"/>
    </source>
</evidence>
<comment type="subunit">
    <text evidence="4">Part of the 30S ribosomal subunit. Forms a tight heterodimer with protein bS6.</text>
</comment>
<name>A0A5B7XUQ4_9MOLU</name>
<dbReference type="PRINTS" id="PR00974">
    <property type="entry name" value="RIBOSOMALS18"/>
</dbReference>
<dbReference type="GO" id="GO:0022627">
    <property type="term" value="C:cytosolic small ribosomal subunit"/>
    <property type="evidence" value="ECO:0007669"/>
    <property type="project" value="TreeGrafter"/>
</dbReference>
<dbReference type="InterPro" id="IPR036870">
    <property type="entry name" value="Ribosomal_bS18_sf"/>
</dbReference>
<dbReference type="EMBL" id="CP040825">
    <property type="protein sequence ID" value="QCZ36609.1"/>
    <property type="molecule type" value="Genomic_DNA"/>
</dbReference>
<evidence type="ECO:0000256" key="3">
    <source>
        <dbReference type="ARBA" id="ARBA00023274"/>
    </source>
</evidence>
<evidence type="ECO:0000313" key="6">
    <source>
        <dbReference type="EMBL" id="QCZ36609.1"/>
    </source>
</evidence>
<gene>
    <name evidence="4 6" type="primary">rpsR</name>
    <name evidence="6" type="ORF">FG904_01070</name>
</gene>
<dbReference type="NCBIfam" id="TIGR00165">
    <property type="entry name" value="S18"/>
    <property type="match status" value="1"/>
</dbReference>
<comment type="similarity">
    <text evidence="1 4 5">Belongs to the bacterial ribosomal protein bS18 family.</text>
</comment>
<dbReference type="PANTHER" id="PTHR13479">
    <property type="entry name" value="30S RIBOSOMAL PROTEIN S18"/>
    <property type="match status" value="1"/>
</dbReference>
<accession>A0A5B7XUQ4</accession>
<dbReference type="GO" id="GO:0006412">
    <property type="term" value="P:translation"/>
    <property type="evidence" value="ECO:0007669"/>
    <property type="project" value="UniProtKB-UniRule"/>
</dbReference>
<sequence length="91" mass="10381">MAFKKRNKKGYSSRRKVCEFCENKMSYVDYKNVELLNKFVSATGQIKAKSSTGTCAKHQRKVANAIKRARIIALMPYHVVRARVNKSAVNN</sequence>
<dbReference type="SUPFAM" id="SSF46911">
    <property type="entry name" value="Ribosomal protein S18"/>
    <property type="match status" value="1"/>
</dbReference>
<evidence type="ECO:0000256" key="5">
    <source>
        <dbReference type="RuleBase" id="RU003910"/>
    </source>
</evidence>
<keyword evidence="4" id="KW-0694">RNA-binding</keyword>
<evidence type="ECO:0000313" key="7">
    <source>
        <dbReference type="Proteomes" id="UP000305457"/>
    </source>
</evidence>
<protein>
    <recommendedName>
        <fullName evidence="4">Small ribosomal subunit protein bS18</fullName>
    </recommendedName>
</protein>
<dbReference type="GO" id="GO:0070181">
    <property type="term" value="F:small ribosomal subunit rRNA binding"/>
    <property type="evidence" value="ECO:0007669"/>
    <property type="project" value="TreeGrafter"/>
</dbReference>
<evidence type="ECO:0000256" key="4">
    <source>
        <dbReference type="HAMAP-Rule" id="MF_00270"/>
    </source>
</evidence>
<dbReference type="Pfam" id="PF01084">
    <property type="entry name" value="Ribosomal_S18"/>
    <property type="match status" value="1"/>
</dbReference>
<dbReference type="InterPro" id="IPR001648">
    <property type="entry name" value="Ribosomal_bS18"/>
</dbReference>
<comment type="function">
    <text evidence="4">Binds as a heterodimer with protein bS6 to the central domain of the 16S rRNA, where it helps stabilize the platform of the 30S subunit.</text>
</comment>
<dbReference type="KEGG" id="mnh:FG904_01070"/>
<organism evidence="6 7">
    <name type="scientific">Mycoplasma nasistruthionis</name>
    <dbReference type="NCBI Taxonomy" id="353852"/>
    <lineage>
        <taxon>Bacteria</taxon>
        <taxon>Bacillati</taxon>
        <taxon>Mycoplasmatota</taxon>
        <taxon>Mollicutes</taxon>
        <taxon>Mycoplasmataceae</taxon>
        <taxon>Mycoplasma</taxon>
    </lineage>
</organism>
<dbReference type="GO" id="GO:0003735">
    <property type="term" value="F:structural constituent of ribosome"/>
    <property type="evidence" value="ECO:0007669"/>
    <property type="project" value="InterPro"/>
</dbReference>
<dbReference type="Gene3D" id="4.10.640.10">
    <property type="entry name" value="Ribosomal protein S18"/>
    <property type="match status" value="1"/>
</dbReference>
<dbReference type="PANTHER" id="PTHR13479:SF40">
    <property type="entry name" value="SMALL RIBOSOMAL SUBUNIT PROTEIN BS18M"/>
    <property type="match status" value="1"/>
</dbReference>